<evidence type="ECO:0000313" key="1">
    <source>
        <dbReference type="EMBL" id="SBT44329.1"/>
    </source>
</evidence>
<evidence type="ECO:0000313" key="2">
    <source>
        <dbReference type="EMBL" id="SBT44851.1"/>
    </source>
</evidence>
<dbReference type="Proteomes" id="UP000078550">
    <property type="component" value="Unassembled WGS sequence"/>
</dbReference>
<dbReference type="EMBL" id="FLRE01000175">
    <property type="protein sequence ID" value="SBT44851.1"/>
    <property type="molecule type" value="Genomic_DNA"/>
</dbReference>
<reference evidence="3 4" key="1">
    <citation type="submission" date="2016-05" db="EMBL/GenBank/DDBJ databases">
        <authorList>
            <person name="Naeem Raeece"/>
        </authorList>
    </citation>
    <scope>NUCLEOTIDE SEQUENCE [LARGE SCALE GENOMIC DNA]</scope>
</reference>
<accession>A0A1A8ZJU0</accession>
<protein>
    <submittedName>
        <fullName evidence="1">Uncharacterized protein</fullName>
    </submittedName>
</protein>
<keyword evidence="4" id="KW-1185">Reference proteome</keyword>
<proteinExistence type="predicted"/>
<sequence length="72" mass="8574">MSIRESHYEEIAYACLRLRKIRLKKNFELLGTNSFKYIDVVESRKDMYHTGNASAVHNVAIFCEKFIGKYYY</sequence>
<reference evidence="1" key="2">
    <citation type="submission" date="2016-05" db="EMBL/GenBank/DDBJ databases">
        <authorList>
            <person name="Lavstsen T."/>
            <person name="Jespersen J.S."/>
        </authorList>
    </citation>
    <scope>NUCLEOTIDE SEQUENCE [LARGE SCALE GENOMIC DNA]</scope>
</reference>
<dbReference type="EMBL" id="FLRD01000134">
    <property type="protein sequence ID" value="SBT44329.1"/>
    <property type="molecule type" value="Genomic_DNA"/>
</dbReference>
<dbReference type="Proteomes" id="UP000078555">
    <property type="component" value="Unassembled WGS sequence"/>
</dbReference>
<gene>
    <name evidence="1" type="ORF">POVWA1_049600</name>
    <name evidence="2" type="ORF">POVWA2_048690</name>
</gene>
<evidence type="ECO:0000313" key="4">
    <source>
        <dbReference type="Proteomes" id="UP000078555"/>
    </source>
</evidence>
<evidence type="ECO:0000313" key="3">
    <source>
        <dbReference type="Proteomes" id="UP000078550"/>
    </source>
</evidence>
<name>A0A1A8ZJU0_PLAOA</name>
<organism evidence="1 4">
    <name type="scientific">Plasmodium ovale wallikeri</name>
    <dbReference type="NCBI Taxonomy" id="864142"/>
    <lineage>
        <taxon>Eukaryota</taxon>
        <taxon>Sar</taxon>
        <taxon>Alveolata</taxon>
        <taxon>Apicomplexa</taxon>
        <taxon>Aconoidasida</taxon>
        <taxon>Haemosporida</taxon>
        <taxon>Plasmodiidae</taxon>
        <taxon>Plasmodium</taxon>
        <taxon>Plasmodium (Plasmodium)</taxon>
    </lineage>
</organism>
<dbReference type="AlphaFoldDB" id="A0A1A8ZJU0"/>